<dbReference type="AlphaFoldDB" id="A0A445FHH1"/>
<dbReference type="InterPro" id="IPR017930">
    <property type="entry name" value="Myb_dom"/>
</dbReference>
<evidence type="ECO:0000256" key="3">
    <source>
        <dbReference type="ARBA" id="ARBA00023015"/>
    </source>
</evidence>
<feature type="compositionally biased region" description="Basic and acidic residues" evidence="7">
    <location>
        <begin position="637"/>
        <end position="656"/>
    </location>
</feature>
<keyword evidence="6" id="KW-0539">Nucleus</keyword>
<feature type="compositionally biased region" description="Basic and acidic residues" evidence="7">
    <location>
        <begin position="584"/>
        <end position="604"/>
    </location>
</feature>
<keyword evidence="3" id="KW-0805">Transcription regulation</keyword>
<feature type="region of interest" description="Disordered" evidence="7">
    <location>
        <begin position="573"/>
        <end position="656"/>
    </location>
</feature>
<evidence type="ECO:0000256" key="6">
    <source>
        <dbReference type="ARBA" id="ARBA00023242"/>
    </source>
</evidence>
<evidence type="ECO:0000313" key="9">
    <source>
        <dbReference type="EMBL" id="RZB48289.1"/>
    </source>
</evidence>
<feature type="region of interest" description="Disordered" evidence="7">
    <location>
        <begin position="391"/>
        <end position="432"/>
    </location>
</feature>
<accession>A0A445FHH1</accession>
<gene>
    <name evidence="9" type="ORF">D0Y65_051710</name>
</gene>
<comment type="similarity">
    <text evidence="2">Belongs to the MYB-CC family.</text>
</comment>
<comment type="subcellular location">
    <subcellularLocation>
        <location evidence="1">Nucleus</location>
    </subcellularLocation>
</comment>
<dbReference type="GO" id="GO:0003677">
    <property type="term" value="F:DNA binding"/>
    <property type="evidence" value="ECO:0007669"/>
    <property type="project" value="InterPro"/>
</dbReference>
<evidence type="ECO:0000256" key="1">
    <source>
        <dbReference type="ARBA" id="ARBA00004123"/>
    </source>
</evidence>
<keyword evidence="4" id="KW-0175">Coiled coil</keyword>
<dbReference type="PANTHER" id="PTHR31499:SF80">
    <property type="entry name" value="HTH MYB-TYPE DOMAIN-CONTAINING PROTEIN"/>
    <property type="match status" value="1"/>
</dbReference>
<dbReference type="GO" id="GO:0005634">
    <property type="term" value="C:nucleus"/>
    <property type="evidence" value="ECO:0007669"/>
    <property type="project" value="UniProtKB-SubCell"/>
</dbReference>
<reference evidence="9 10" key="1">
    <citation type="submission" date="2018-09" db="EMBL/GenBank/DDBJ databases">
        <title>A high-quality reference genome of wild soybean provides a powerful tool to mine soybean genomes.</title>
        <authorList>
            <person name="Xie M."/>
            <person name="Chung C.Y.L."/>
            <person name="Li M.-W."/>
            <person name="Wong F.-L."/>
            <person name="Chan T.-F."/>
            <person name="Lam H.-M."/>
        </authorList>
    </citation>
    <scope>NUCLEOTIDE SEQUENCE [LARGE SCALE GENOMIC DNA]</scope>
    <source>
        <strain evidence="10">cv. W05</strain>
        <tissue evidence="9">Hypocotyl of etiolated seedlings</tissue>
    </source>
</reference>
<evidence type="ECO:0000256" key="7">
    <source>
        <dbReference type="SAM" id="MobiDB-lite"/>
    </source>
</evidence>
<name>A0A445FHH1_GLYSO</name>
<keyword evidence="5" id="KW-0804">Transcription</keyword>
<dbReference type="Proteomes" id="UP000289340">
    <property type="component" value="Chromosome 19"/>
</dbReference>
<comment type="caution">
    <text evidence="9">The sequence shown here is derived from an EMBL/GenBank/DDBJ whole genome shotgun (WGS) entry which is preliminary data.</text>
</comment>
<organism evidence="9 10">
    <name type="scientific">Glycine soja</name>
    <name type="common">Wild soybean</name>
    <dbReference type="NCBI Taxonomy" id="3848"/>
    <lineage>
        <taxon>Eukaryota</taxon>
        <taxon>Viridiplantae</taxon>
        <taxon>Streptophyta</taxon>
        <taxon>Embryophyta</taxon>
        <taxon>Tracheophyta</taxon>
        <taxon>Spermatophyta</taxon>
        <taxon>Magnoliopsida</taxon>
        <taxon>eudicotyledons</taxon>
        <taxon>Gunneridae</taxon>
        <taxon>Pentapetalae</taxon>
        <taxon>rosids</taxon>
        <taxon>fabids</taxon>
        <taxon>Fabales</taxon>
        <taxon>Fabaceae</taxon>
        <taxon>Papilionoideae</taxon>
        <taxon>50 kb inversion clade</taxon>
        <taxon>NPAAA clade</taxon>
        <taxon>indigoferoid/millettioid clade</taxon>
        <taxon>Phaseoleae</taxon>
        <taxon>Glycine</taxon>
        <taxon>Glycine subgen. Soja</taxon>
    </lineage>
</organism>
<sequence length="656" mass="73351">MVIWVWFLPFEENERTFFLIIRCKANLTCTPLDIFLFALTLITITAHHHLKQSRTLVNYYIGECTWYYDYYNNTTTNPITESELHAPHWRVGLPAAIPPTKRGQSQSAFVRHRSLSRAPNLLRLAGDGIKSTRPSLHRILQLHVKPFSGKIFDATDFVKFRLYSVLKIMEARSAFSIDRSNAKQLNNMGMSEAFPSSLPALPSPLEETYPKLSDSKPVFMEKELKTKPYTHSSHLTSSGAVGHMFSSSPGYSTDLHHSSFSSHEKQPRNTHFISQSLSNMASLPLSYSSNSEPIPSTTSTPYSNGNSVSWHTDSLPSFLDFPANTSIGNSQVESSDCNIMATEEYSKRNDWQEWADQLISDVDPLTSNWNDLLADNIQDLEPKAMYQVAKSSSQLPIGHQSQSHQQLPASSGENRVGVAPTSSTNSAPAKPRMRWTPELHEAFVEAVNQLGGSERATPKGVLKLMKVDGLTIYHVKSHLQKYRTARYRPESSEGAAEKKLSPIEEMSSLDLKTGIEITEALRLQMEVQKRLHEQLEIQRNLQLRIEEQGRYLQMMFEKQCKPGIETFKASSSAIESQSGVSSDAIKDSPAKTESETIKVDHCKSGADQANGITTVEESALEVGEKQDAPESQASENPEQHASEDSAKASKRPRTEE</sequence>
<feature type="compositionally biased region" description="Polar residues" evidence="7">
    <location>
        <begin position="391"/>
        <end position="413"/>
    </location>
</feature>
<evidence type="ECO:0000256" key="2">
    <source>
        <dbReference type="ARBA" id="ARBA00006783"/>
    </source>
</evidence>
<evidence type="ECO:0000313" key="10">
    <source>
        <dbReference type="Proteomes" id="UP000289340"/>
    </source>
</evidence>
<dbReference type="FunFam" id="1.10.10.60:FF:000002">
    <property type="entry name" value="Myb family transcription factor"/>
    <property type="match status" value="1"/>
</dbReference>
<keyword evidence="10" id="KW-1185">Reference proteome</keyword>
<protein>
    <submittedName>
        <fullName evidence="9">Protein PHOSPHATE STARVATION RESPONSE 1 isoform D</fullName>
    </submittedName>
</protein>
<feature type="domain" description="HTH myb-type" evidence="8">
    <location>
        <begin position="427"/>
        <end position="487"/>
    </location>
</feature>
<dbReference type="SUPFAM" id="SSF46689">
    <property type="entry name" value="Homeodomain-like"/>
    <property type="match status" value="1"/>
</dbReference>
<evidence type="ECO:0000256" key="5">
    <source>
        <dbReference type="ARBA" id="ARBA00023163"/>
    </source>
</evidence>
<evidence type="ECO:0000256" key="4">
    <source>
        <dbReference type="ARBA" id="ARBA00023054"/>
    </source>
</evidence>
<dbReference type="GO" id="GO:0003700">
    <property type="term" value="F:DNA-binding transcription factor activity"/>
    <property type="evidence" value="ECO:0007669"/>
    <property type="project" value="InterPro"/>
</dbReference>
<dbReference type="Pfam" id="PF14379">
    <property type="entry name" value="Myb_CC_LHEQLE"/>
    <property type="match status" value="1"/>
</dbReference>
<dbReference type="Gene3D" id="1.10.10.60">
    <property type="entry name" value="Homeodomain-like"/>
    <property type="match status" value="1"/>
</dbReference>
<proteinExistence type="inferred from homology"/>
<dbReference type="InterPro" id="IPR006447">
    <property type="entry name" value="Myb_dom_plants"/>
</dbReference>
<dbReference type="EMBL" id="QZWG01000019">
    <property type="protein sequence ID" value="RZB48289.1"/>
    <property type="molecule type" value="Genomic_DNA"/>
</dbReference>
<dbReference type="InterPro" id="IPR046955">
    <property type="entry name" value="PHR1-like"/>
</dbReference>
<evidence type="ECO:0000259" key="8">
    <source>
        <dbReference type="PROSITE" id="PS51294"/>
    </source>
</evidence>
<dbReference type="NCBIfam" id="TIGR01557">
    <property type="entry name" value="myb_SHAQKYF"/>
    <property type="match status" value="1"/>
</dbReference>
<dbReference type="PROSITE" id="PS51294">
    <property type="entry name" value="HTH_MYB"/>
    <property type="match status" value="1"/>
</dbReference>
<dbReference type="InterPro" id="IPR001005">
    <property type="entry name" value="SANT/Myb"/>
</dbReference>
<dbReference type="InterPro" id="IPR009057">
    <property type="entry name" value="Homeodomain-like_sf"/>
</dbReference>
<dbReference type="InterPro" id="IPR025756">
    <property type="entry name" value="Myb_CC_LHEQLE"/>
</dbReference>
<dbReference type="PANTHER" id="PTHR31499">
    <property type="entry name" value="MYB FAMILY TRANSCRIPTION FACTOR PHL11"/>
    <property type="match status" value="1"/>
</dbReference>
<dbReference type="Pfam" id="PF00249">
    <property type="entry name" value="Myb_DNA-binding"/>
    <property type="match status" value="1"/>
</dbReference>